<dbReference type="Proteomes" id="UP000799428">
    <property type="component" value="Unassembled WGS sequence"/>
</dbReference>
<reference evidence="2" key="1">
    <citation type="journal article" date="2020" name="Stud. Mycol.">
        <title>101 Dothideomycetes genomes: a test case for predicting lifestyles and emergence of pathogens.</title>
        <authorList>
            <person name="Haridas S."/>
            <person name="Albert R."/>
            <person name="Binder M."/>
            <person name="Bloem J."/>
            <person name="Labutti K."/>
            <person name="Salamov A."/>
            <person name="Andreopoulos B."/>
            <person name="Baker S."/>
            <person name="Barry K."/>
            <person name="Bills G."/>
            <person name="Bluhm B."/>
            <person name="Cannon C."/>
            <person name="Castanera R."/>
            <person name="Culley D."/>
            <person name="Daum C."/>
            <person name="Ezra D."/>
            <person name="Gonzalez J."/>
            <person name="Henrissat B."/>
            <person name="Kuo A."/>
            <person name="Liang C."/>
            <person name="Lipzen A."/>
            <person name="Lutzoni F."/>
            <person name="Magnuson J."/>
            <person name="Mondo S."/>
            <person name="Nolan M."/>
            <person name="Ohm R."/>
            <person name="Pangilinan J."/>
            <person name="Park H.-J."/>
            <person name="Ramirez L."/>
            <person name="Alfaro M."/>
            <person name="Sun H."/>
            <person name="Tritt A."/>
            <person name="Yoshinaga Y."/>
            <person name="Zwiers L.-H."/>
            <person name="Turgeon B."/>
            <person name="Goodwin S."/>
            <person name="Spatafora J."/>
            <person name="Crous P."/>
            <person name="Grigoriev I."/>
        </authorList>
    </citation>
    <scope>NUCLEOTIDE SEQUENCE</scope>
    <source>
        <strain evidence="2">CBS 279.74</strain>
    </source>
</reference>
<sequence length="86" mass="9575">MSTMYLSIHDLLCITYTYGARAVERESRSRSSSSSSASSTCSRPNSITSPPYHTIPETRVTADYSALETDFTHTYAKNKMDSCMSM</sequence>
<feature type="region of interest" description="Disordered" evidence="1">
    <location>
        <begin position="24"/>
        <end position="55"/>
    </location>
</feature>
<accession>A0A6G1K768</accession>
<dbReference type="AlphaFoldDB" id="A0A6G1K768"/>
<feature type="compositionally biased region" description="Low complexity" evidence="1">
    <location>
        <begin position="30"/>
        <end position="46"/>
    </location>
</feature>
<evidence type="ECO:0000256" key="1">
    <source>
        <dbReference type="SAM" id="MobiDB-lite"/>
    </source>
</evidence>
<dbReference type="OrthoDB" id="3727999at2759"/>
<evidence type="ECO:0000313" key="2">
    <source>
        <dbReference type="EMBL" id="KAF2708291.1"/>
    </source>
</evidence>
<feature type="non-terminal residue" evidence="2">
    <location>
        <position position="86"/>
    </location>
</feature>
<proteinExistence type="predicted"/>
<dbReference type="EMBL" id="MU005772">
    <property type="protein sequence ID" value="KAF2708291.1"/>
    <property type="molecule type" value="Genomic_DNA"/>
</dbReference>
<evidence type="ECO:0000313" key="3">
    <source>
        <dbReference type="Proteomes" id="UP000799428"/>
    </source>
</evidence>
<name>A0A6G1K768_9PLEO</name>
<keyword evidence="3" id="KW-1185">Reference proteome</keyword>
<protein>
    <submittedName>
        <fullName evidence="2">Uncharacterized protein</fullName>
    </submittedName>
</protein>
<gene>
    <name evidence="2" type="ORF">K504DRAFT_468641</name>
</gene>
<organism evidence="2 3">
    <name type="scientific">Pleomassaria siparia CBS 279.74</name>
    <dbReference type="NCBI Taxonomy" id="1314801"/>
    <lineage>
        <taxon>Eukaryota</taxon>
        <taxon>Fungi</taxon>
        <taxon>Dikarya</taxon>
        <taxon>Ascomycota</taxon>
        <taxon>Pezizomycotina</taxon>
        <taxon>Dothideomycetes</taxon>
        <taxon>Pleosporomycetidae</taxon>
        <taxon>Pleosporales</taxon>
        <taxon>Pleomassariaceae</taxon>
        <taxon>Pleomassaria</taxon>
    </lineage>
</organism>